<dbReference type="Pfam" id="PF00474">
    <property type="entry name" value="SSF"/>
    <property type="match status" value="2"/>
</dbReference>
<dbReference type="AlphaFoldDB" id="A0A7S7NNX5"/>
<evidence type="ECO:0000256" key="3">
    <source>
        <dbReference type="ARBA" id="ARBA00022448"/>
    </source>
</evidence>
<dbReference type="PANTHER" id="PTHR42985:SF40">
    <property type="entry name" value="LD47995P-RELATED"/>
    <property type="match status" value="1"/>
</dbReference>
<feature type="transmembrane region" description="Helical" evidence="12">
    <location>
        <begin position="231"/>
        <end position="250"/>
    </location>
</feature>
<dbReference type="InterPro" id="IPR038377">
    <property type="entry name" value="Na/Glc_symporter_sf"/>
</dbReference>
<evidence type="ECO:0000256" key="4">
    <source>
        <dbReference type="ARBA" id="ARBA00022475"/>
    </source>
</evidence>
<sequence>MRPLDWLVMVCALAGVVLYGLYRSRGSNTTSGYLLANKTMPWYAMALSIMATQASAITFISTTGQSYVDGMRFVQFYFGLPVAMILVAAVAVPRFLNSGVYTAYEYLERRFDSKTRTLVSAVFLAQRGLGVGVALSAPSVVLTAILGWPDQWTALIVGVVVIAYTVTGGITAITWADFIQMLIMSVGLVVALTAAIALLPSNVSFGDAVAVAGAASRLNPVVWKFDPSDRYNVWSGLIGGMFLMLAYFGCDQSQVQRYLTGKSVSQSRLSLLFNAVVKIPMQFFILFIGAMVFVFFTFEKPPILFNKVALARVEQKAEFPQIQGAYDRAFDHRKAAAQDIVNARRASDPEAETRGVERFKTAQKELDGTRKEAAHLAADGNGTVIDTNYIFLTFVTKYLPAGLVGLLLAAIFGAAMSVSSAEINSLATVSVIDVYKRHWKSNGDDHHYLRASQWATAFWGVYAVITAQFAKNLGSLVEAVNLLGSFFYGGLLGVFALAFFFPRVKGTAAFLGVLGGEVAIFATWKFTNVAFLWYNVVGCVGVVGLGLLFSLFVKEDTKGQA</sequence>
<dbReference type="PANTHER" id="PTHR42985">
    <property type="entry name" value="SODIUM-COUPLED MONOCARBOXYLATE TRANSPORTER"/>
    <property type="match status" value="1"/>
</dbReference>
<feature type="transmembrane region" description="Helical" evidence="12">
    <location>
        <begin position="482"/>
        <end position="501"/>
    </location>
</feature>
<comment type="similarity">
    <text evidence="2 11">Belongs to the sodium:solute symporter (SSF) (TC 2.A.21) family.</text>
</comment>
<evidence type="ECO:0000256" key="11">
    <source>
        <dbReference type="RuleBase" id="RU362091"/>
    </source>
</evidence>
<dbReference type="KEGG" id="pfer:IRI77_30710"/>
<feature type="transmembrane region" description="Helical" evidence="12">
    <location>
        <begin position="6"/>
        <end position="22"/>
    </location>
</feature>
<feature type="transmembrane region" description="Helical" evidence="12">
    <location>
        <begin position="398"/>
        <end position="418"/>
    </location>
</feature>
<evidence type="ECO:0000256" key="7">
    <source>
        <dbReference type="ARBA" id="ARBA00023053"/>
    </source>
</evidence>
<feature type="transmembrane region" description="Helical" evidence="12">
    <location>
        <begin position="42"/>
        <end position="62"/>
    </location>
</feature>
<feature type="transmembrane region" description="Helical" evidence="12">
    <location>
        <begin position="532"/>
        <end position="553"/>
    </location>
</feature>
<dbReference type="GO" id="GO:0015293">
    <property type="term" value="F:symporter activity"/>
    <property type="evidence" value="ECO:0007669"/>
    <property type="project" value="TreeGrafter"/>
</dbReference>
<dbReference type="GO" id="GO:0006814">
    <property type="term" value="P:sodium ion transport"/>
    <property type="evidence" value="ECO:0007669"/>
    <property type="project" value="UniProtKB-KW"/>
</dbReference>
<evidence type="ECO:0000256" key="5">
    <source>
        <dbReference type="ARBA" id="ARBA00022692"/>
    </source>
</evidence>
<feature type="transmembrane region" description="Helical" evidence="12">
    <location>
        <begin position="152"/>
        <end position="175"/>
    </location>
</feature>
<dbReference type="Gene3D" id="1.20.1730.10">
    <property type="entry name" value="Sodium/glucose cotransporter"/>
    <property type="match status" value="1"/>
</dbReference>
<keyword evidence="10" id="KW-0739">Sodium transport</keyword>
<evidence type="ECO:0000256" key="10">
    <source>
        <dbReference type="ARBA" id="ARBA00023201"/>
    </source>
</evidence>
<dbReference type="RefSeq" id="WP_194448771.1">
    <property type="nucleotide sequence ID" value="NZ_CP063849.1"/>
</dbReference>
<dbReference type="InterPro" id="IPR001734">
    <property type="entry name" value="Na/solute_symporter"/>
</dbReference>
<feature type="transmembrane region" description="Helical" evidence="12">
    <location>
        <begin position="271"/>
        <end position="298"/>
    </location>
</feature>
<reference evidence="13 14" key="1">
    <citation type="submission" date="2020-10" db="EMBL/GenBank/DDBJ databases">
        <title>Complete genome sequence of Paludibaculum fermentans P105T, a facultatively anaerobic acidobacterium capable of dissimilatory Fe(III) reduction.</title>
        <authorList>
            <person name="Dedysh S.N."/>
            <person name="Beletsky A.V."/>
            <person name="Kulichevskaya I.S."/>
            <person name="Mardanov A.V."/>
            <person name="Ravin N.V."/>
        </authorList>
    </citation>
    <scope>NUCLEOTIDE SEQUENCE [LARGE SCALE GENOMIC DNA]</scope>
    <source>
        <strain evidence="13 14">P105</strain>
    </source>
</reference>
<dbReference type="Proteomes" id="UP000593892">
    <property type="component" value="Chromosome"/>
</dbReference>
<accession>A0A7S7NNX5</accession>
<gene>
    <name evidence="13" type="ORF">IRI77_30710</name>
</gene>
<evidence type="ECO:0000313" key="14">
    <source>
        <dbReference type="Proteomes" id="UP000593892"/>
    </source>
</evidence>
<protein>
    <submittedName>
        <fullName evidence="13">Sodium:solute symporter</fullName>
    </submittedName>
</protein>
<name>A0A7S7NNX5_PALFE</name>
<dbReference type="GO" id="GO:0005886">
    <property type="term" value="C:plasma membrane"/>
    <property type="evidence" value="ECO:0007669"/>
    <property type="project" value="UniProtKB-SubCell"/>
</dbReference>
<feature type="transmembrane region" description="Helical" evidence="12">
    <location>
        <begin position="74"/>
        <end position="96"/>
    </location>
</feature>
<keyword evidence="14" id="KW-1185">Reference proteome</keyword>
<evidence type="ECO:0000256" key="1">
    <source>
        <dbReference type="ARBA" id="ARBA00004651"/>
    </source>
</evidence>
<keyword evidence="8" id="KW-0406">Ion transport</keyword>
<dbReference type="PROSITE" id="PS50283">
    <property type="entry name" value="NA_SOLUT_SYMP_3"/>
    <property type="match status" value="1"/>
</dbReference>
<dbReference type="EMBL" id="CP063849">
    <property type="protein sequence ID" value="QOY87102.1"/>
    <property type="molecule type" value="Genomic_DNA"/>
</dbReference>
<evidence type="ECO:0000256" key="2">
    <source>
        <dbReference type="ARBA" id="ARBA00006434"/>
    </source>
</evidence>
<evidence type="ECO:0000313" key="13">
    <source>
        <dbReference type="EMBL" id="QOY87102.1"/>
    </source>
</evidence>
<proteinExistence type="inferred from homology"/>
<feature type="transmembrane region" description="Helical" evidence="12">
    <location>
        <begin position="117"/>
        <end position="146"/>
    </location>
</feature>
<evidence type="ECO:0000256" key="6">
    <source>
        <dbReference type="ARBA" id="ARBA00022989"/>
    </source>
</evidence>
<keyword evidence="6 12" id="KW-1133">Transmembrane helix</keyword>
<comment type="subcellular location">
    <subcellularLocation>
        <location evidence="1">Cell membrane</location>
        <topology evidence="1">Multi-pass membrane protein</topology>
    </subcellularLocation>
</comment>
<dbReference type="InterPro" id="IPR051163">
    <property type="entry name" value="Sodium:Solute_Symporter_SSF"/>
</dbReference>
<feature type="transmembrane region" description="Helical" evidence="12">
    <location>
        <begin position="182"/>
        <end position="199"/>
    </location>
</feature>
<feature type="transmembrane region" description="Helical" evidence="12">
    <location>
        <begin position="508"/>
        <end position="526"/>
    </location>
</feature>
<keyword evidence="9 12" id="KW-0472">Membrane</keyword>
<evidence type="ECO:0000256" key="9">
    <source>
        <dbReference type="ARBA" id="ARBA00023136"/>
    </source>
</evidence>
<feature type="transmembrane region" description="Helical" evidence="12">
    <location>
        <begin position="448"/>
        <end position="470"/>
    </location>
</feature>
<keyword evidence="4" id="KW-1003">Cell membrane</keyword>
<keyword evidence="5 12" id="KW-0812">Transmembrane</keyword>
<evidence type="ECO:0000256" key="12">
    <source>
        <dbReference type="SAM" id="Phobius"/>
    </source>
</evidence>
<keyword evidence="3" id="KW-0813">Transport</keyword>
<organism evidence="13 14">
    <name type="scientific">Paludibaculum fermentans</name>
    <dbReference type="NCBI Taxonomy" id="1473598"/>
    <lineage>
        <taxon>Bacteria</taxon>
        <taxon>Pseudomonadati</taxon>
        <taxon>Acidobacteriota</taxon>
        <taxon>Terriglobia</taxon>
        <taxon>Bryobacterales</taxon>
        <taxon>Bryobacteraceae</taxon>
        <taxon>Paludibaculum</taxon>
    </lineage>
</organism>
<evidence type="ECO:0000256" key="8">
    <source>
        <dbReference type="ARBA" id="ARBA00023065"/>
    </source>
</evidence>
<keyword evidence="7" id="KW-0915">Sodium</keyword>
<dbReference type="CDD" id="cd11494">
    <property type="entry name" value="SLC5sbd_NIS-like_u2"/>
    <property type="match status" value="1"/>
</dbReference>